<dbReference type="PANTHER" id="PTHR47396:SF1">
    <property type="entry name" value="ATP-DEPENDENT HELICASE IRC3-RELATED"/>
    <property type="match status" value="1"/>
</dbReference>
<dbReference type="CDD" id="cd18785">
    <property type="entry name" value="SF2_C"/>
    <property type="match status" value="1"/>
</dbReference>
<reference evidence="1" key="1">
    <citation type="submission" date="2015-10" db="EMBL/GenBank/DDBJ databases">
        <authorList>
            <person name="Gilbert D.G."/>
        </authorList>
    </citation>
    <scope>NUCLEOTIDE SEQUENCE</scope>
    <source>
        <strain evidence="1">Phyl III-seqv23</strain>
    </source>
</reference>
<evidence type="ECO:0000313" key="1">
    <source>
        <dbReference type="EMBL" id="CUV19234.1"/>
    </source>
</evidence>
<dbReference type="PROSITE" id="PS51192">
    <property type="entry name" value="HELICASE_ATP_BIND_1"/>
    <property type="match status" value="1"/>
</dbReference>
<dbReference type="GO" id="GO:0005829">
    <property type="term" value="C:cytosol"/>
    <property type="evidence" value="ECO:0007669"/>
    <property type="project" value="TreeGrafter"/>
</dbReference>
<dbReference type="CDD" id="cd17926">
    <property type="entry name" value="DEXHc_RE"/>
    <property type="match status" value="1"/>
</dbReference>
<dbReference type="GO" id="GO:0005524">
    <property type="term" value="F:ATP binding"/>
    <property type="evidence" value="ECO:0007669"/>
    <property type="project" value="InterPro"/>
</dbReference>
<dbReference type="PANTHER" id="PTHR47396">
    <property type="entry name" value="TYPE I RESTRICTION ENZYME ECOKI R PROTEIN"/>
    <property type="match status" value="1"/>
</dbReference>
<dbReference type="GO" id="GO:0016787">
    <property type="term" value="F:hydrolase activity"/>
    <property type="evidence" value="ECO:0007669"/>
    <property type="project" value="InterPro"/>
</dbReference>
<dbReference type="GO" id="GO:0003677">
    <property type="term" value="F:DNA binding"/>
    <property type="evidence" value="ECO:0007669"/>
    <property type="project" value="InterPro"/>
</dbReference>
<proteinExistence type="predicted"/>
<organism evidence="1">
    <name type="scientific">Ralstonia solanacearum</name>
    <name type="common">Pseudomonas solanacearum</name>
    <dbReference type="NCBI Taxonomy" id="305"/>
    <lineage>
        <taxon>Bacteria</taxon>
        <taxon>Pseudomonadati</taxon>
        <taxon>Pseudomonadota</taxon>
        <taxon>Betaproteobacteria</taxon>
        <taxon>Burkholderiales</taxon>
        <taxon>Burkholderiaceae</taxon>
        <taxon>Ralstonia</taxon>
        <taxon>Ralstonia solanacearum species complex</taxon>
    </lineage>
</organism>
<sequence>MAQRFEGSLPERFHLSGSIGRNVIQQLQVGAIRGGLEVEAETDARGRVVAFDVVVPSGERIRVLPNGANAEEANTPVLVTPKSGFPHDEAGWDLASRRGVRWLSPLPQAADLVDAEAARQRRDAAVLSWRDQFAFREEEAQADGVMSPGLRGPQIGALHAVLAHWKVSEDPATVVMPTGTGKTETMLALLVAQRIPRLLVVVPSDALRGQIGRKFLTLGWLKEFRIVGEAAHLPVVGMLTETPRSREEADRILMQCNVVVTTMAIANGMSLRGDALTSWASHVFIDEAHHVAARTWDAFKARMATARILQFTATPFRQDGKLVDGKIIFNYPLRRAQAEGYFRAVTFRAVKEFDPRRADAAICAAAIEVLDRDRSAGHDHLVMARTDSVPAAERLHAIYQQMAPEHRPVLMHSRQGAGARQAGLAALHSRASRIVICVDMLGEGFDLPALKIAALHDMHKSLAITLQFTGRFTRSAHGIGDATVIANVADANVEQKLQDLYAEDADWNELLRKLSEGATRREVRRSDFVDGFREANPVISLQNIFPKMSAVVFKTECVAWQPDAIVEKFPAGRLYAGPYINREARTLIVVARDQLPVPWGDIRDLKETFWHLYLLHWDADSGLLFINSSDNSSVHEDLAMVVAGDTARLIRGEIIFRSMHGLNRFVIMSLGLRHLLNRNIQFSMHNGADVGQALATAMRENKAKSNLFGKGFEHGEPVTFGCSQKGRVWSHRIAYDLSDWVDWCHGVGAKLNDATIATEDVFRNVVIPREVAARPESVAIAVEWHPELLARQHERVLLQVGQHEVSLYDVSLMISSHELAGPVRFSVVVDEINAVVEYEIRIADGRAAFVRVSSTEVSISTRRGVYRSLVEWFAENPPTVYFADGALMVGNELFPLPDAHRRVPFPLERILAWDWAGTNIRMESQRDERRPASIQRKVILALLAEPAATRFDVVFDDDGSGEIADVVALRVTGHTLLVRLYHCKFSSEDAAGARVKDLYEVCGQAQRSVSWKGMAARMLDRMRRREVERNQQGSTRLDWGELATLHDIARRLNTLSVDLEVFAVQPGVSKQAVSQSQLALLGVTENYLRETYDAPFWLIAHP</sequence>
<dbReference type="InterPro" id="IPR027417">
    <property type="entry name" value="P-loop_NTPase"/>
</dbReference>
<dbReference type="Pfam" id="PF00271">
    <property type="entry name" value="Helicase_C"/>
    <property type="match status" value="1"/>
</dbReference>
<dbReference type="InterPro" id="IPR014001">
    <property type="entry name" value="Helicase_ATP-bd"/>
</dbReference>
<dbReference type="Gene3D" id="3.40.50.300">
    <property type="entry name" value="P-loop containing nucleotide triphosphate hydrolases"/>
    <property type="match status" value="2"/>
</dbReference>
<dbReference type="PROSITE" id="PS51194">
    <property type="entry name" value="HELICASE_CTER"/>
    <property type="match status" value="1"/>
</dbReference>
<dbReference type="InterPro" id="IPR001650">
    <property type="entry name" value="Helicase_C-like"/>
</dbReference>
<dbReference type="SMART" id="SM00487">
    <property type="entry name" value="DEXDc"/>
    <property type="match status" value="1"/>
</dbReference>
<accession>A0A0S4UBP8</accession>
<dbReference type="EMBL" id="LN899821">
    <property type="protein sequence ID" value="CUV19234.1"/>
    <property type="molecule type" value="Genomic_DNA"/>
</dbReference>
<dbReference type="InterPro" id="IPR050742">
    <property type="entry name" value="Helicase_Restrict-Modif_Enz"/>
</dbReference>
<dbReference type="AlphaFoldDB" id="A0A0S4UBP8"/>
<gene>
    <name evidence="1" type="ORF">PSS4_v1_960011</name>
</gene>
<dbReference type="InterPro" id="IPR006935">
    <property type="entry name" value="Helicase/UvrB_N"/>
</dbReference>
<dbReference type="SUPFAM" id="SSF52540">
    <property type="entry name" value="P-loop containing nucleoside triphosphate hydrolases"/>
    <property type="match status" value="1"/>
</dbReference>
<name>A0A0S4UBP8_RALSL</name>
<dbReference type="Pfam" id="PF04851">
    <property type="entry name" value="ResIII"/>
    <property type="match status" value="1"/>
</dbReference>
<dbReference type="SMART" id="SM00490">
    <property type="entry name" value="HELICc"/>
    <property type="match status" value="1"/>
</dbReference>
<protein>
    <submittedName>
        <fullName evidence="1">Type III restriction protein res subunit</fullName>
    </submittedName>
</protein>